<dbReference type="Gene3D" id="3.40.1500.20">
    <property type="match status" value="1"/>
</dbReference>
<organism evidence="3 4">
    <name type="scientific">Cyanophage P-TIM40</name>
    <dbReference type="NCBI Taxonomy" id="1589733"/>
    <lineage>
        <taxon>Viruses</taxon>
        <taxon>Duplodnaviria</taxon>
        <taxon>Heunggongvirae</taxon>
        <taxon>Uroviricota</taxon>
        <taxon>Caudoviricetes</taxon>
        <taxon>Pantevenvirales</taxon>
        <taxon>Kyanoviridae</taxon>
        <taxon>Libanvirus</taxon>
        <taxon>Libanvirus ptim40</taxon>
    </lineage>
</organism>
<dbReference type="Proteomes" id="UP000032135">
    <property type="component" value="Segment"/>
</dbReference>
<dbReference type="Pfam" id="PF05996">
    <property type="entry name" value="Fe_bilin_red"/>
    <property type="match status" value="1"/>
</dbReference>
<dbReference type="InterPro" id="IPR009249">
    <property type="entry name" value="Ferredoxin-dep_bilin_Rdtase"/>
</dbReference>
<dbReference type="GeneID" id="26516704"/>
<dbReference type="OrthoDB" id="14322at10239"/>
<evidence type="ECO:0000313" key="3">
    <source>
        <dbReference type="EMBL" id="AJK27586.1"/>
    </source>
</evidence>
<dbReference type="EMBL" id="KP211958">
    <property type="protein sequence ID" value="AJK27586.1"/>
    <property type="molecule type" value="Genomic_DNA"/>
</dbReference>
<reference evidence="3 4" key="1">
    <citation type="submission" date="2014-11" db="EMBL/GenBank/DDBJ databases">
        <authorList>
            <person name="Fedida A."/>
            <person name="Lindell D."/>
        </authorList>
    </citation>
    <scope>NUCLEOTIDE SEQUENCE [LARGE SCALE GENOMIC DNA]</scope>
</reference>
<dbReference type="GO" id="GO:0016636">
    <property type="term" value="F:oxidoreductase activity, acting on the CH-CH group of donors, iron-sulfur protein as acceptor"/>
    <property type="evidence" value="ECO:0007669"/>
    <property type="project" value="InterPro"/>
</dbReference>
<dbReference type="NCBIfam" id="NF002760">
    <property type="entry name" value="PRK02816.1"/>
    <property type="match status" value="1"/>
</dbReference>
<name>A0A0C5AB26_9CAUD</name>
<dbReference type="PANTHER" id="PTHR34557:SF1">
    <property type="entry name" value="PHYTOCHROMOBILIN:FERREDOXIN OXIDOREDUCTASE, CHLOROPLASTIC"/>
    <property type="match status" value="1"/>
</dbReference>
<dbReference type="PANTHER" id="PTHR34557">
    <property type="entry name" value="PHYTOCHROMOBILIN:FERREDOXIN OXIDOREDUCTASE, CHLOROPLASTIC"/>
    <property type="match status" value="1"/>
</dbReference>
<protein>
    <submittedName>
        <fullName evidence="3">PcyA</fullName>
    </submittedName>
</protein>
<keyword evidence="4" id="KW-1185">Reference proteome</keyword>
<evidence type="ECO:0000313" key="4">
    <source>
        <dbReference type="Proteomes" id="UP000032135"/>
    </source>
</evidence>
<evidence type="ECO:0000256" key="1">
    <source>
        <dbReference type="ARBA" id="ARBA00006908"/>
    </source>
</evidence>
<evidence type="ECO:0000256" key="2">
    <source>
        <dbReference type="ARBA" id="ARBA00023002"/>
    </source>
</evidence>
<proteinExistence type="inferred from homology"/>
<comment type="similarity">
    <text evidence="1">Belongs to the HY2 family.</text>
</comment>
<dbReference type="KEGG" id="vg:26516704"/>
<gene>
    <name evidence="3" type="primary">pcyA</name>
    <name evidence="3" type="ORF">PTIM40_159</name>
</gene>
<sequence length="232" mass="26995">MQDELADLLRQSLVSLPAIEILESKHKLIQKGDITIRNEMWKCRGMRKLHIERASLGDKLKIVHCVFYPIPKYRIPIFGCDIIETPTQVTAAIVDVSPVTDVDLSAKLAPISSRYTFDDWRILPLWAEDVFSPFCKFARLKTPKAREDFLSVTGEYLKVMTDCIKNAEYDDDDGEWVPIMHRIDDQCHYCNSQRKNKKTKAVLSQWFDEAWADNYINEILFDKPNVRRLQSL</sequence>
<keyword evidence="2" id="KW-0560">Oxidoreductase</keyword>
<accession>A0A0C5AB26</accession>
<dbReference type="RefSeq" id="YP_009188234.1">
    <property type="nucleotide sequence ID" value="NC_028663.1"/>
</dbReference>
<dbReference type="GO" id="GO:0010024">
    <property type="term" value="P:phytochromobilin biosynthetic process"/>
    <property type="evidence" value="ECO:0007669"/>
    <property type="project" value="InterPro"/>
</dbReference>
<dbReference type="GO" id="GO:0050897">
    <property type="term" value="F:cobalt ion binding"/>
    <property type="evidence" value="ECO:0007669"/>
    <property type="project" value="InterPro"/>
</dbReference>